<dbReference type="InterPro" id="IPR001846">
    <property type="entry name" value="VWF_type-D"/>
</dbReference>
<dbReference type="CDD" id="cd22593">
    <property type="entry name" value="Kunitz_conkunitzin"/>
    <property type="match status" value="2"/>
</dbReference>
<proteinExistence type="predicted"/>
<dbReference type="SUPFAM" id="SSF57567">
    <property type="entry name" value="Serine protease inhibitors"/>
    <property type="match status" value="1"/>
</dbReference>
<name>R7T970_CAPTE</name>
<dbReference type="Pfam" id="PF00014">
    <property type="entry name" value="Kunitz_BPTI"/>
    <property type="match status" value="2"/>
</dbReference>
<dbReference type="AlphaFoldDB" id="R7T970"/>
<dbReference type="PANTHER" id="PTHR11339:SF373">
    <property type="entry name" value="VWFD DOMAIN-CONTAINING PROTEIN"/>
    <property type="match status" value="1"/>
</dbReference>
<dbReference type="CDD" id="cd19941">
    <property type="entry name" value="TIL"/>
    <property type="match status" value="1"/>
</dbReference>
<sequence length="525" mass="56480">MREKVCGICGNFDGSAENDWVIGNSKHCMAKYPNAVPGEITADTNVMGTSWTAKMDTQEAGCVNNCPYPPPPVGCDIENGIKAEEHCDILQSTTKAFKTCLTKMTDTQKADIFDNCVFDACSVDNYVDIVCRHAASLAKICVDQYNIKVSWRSGDFCPMECEGDFMEYQACGDPCYPTCSDRAGEKCGDLGPCTEGCYCKKGYVFDGKTDCIPESSCGCEVPALGGIFINVGDSYKAEDCSESCTCEEAGADLVCEDMTCSENFVCGAKSGEPACMCEPPFILENGACIELPYPCTETETLKCFTCDTFTDDDCVEHGYMKSCDAEEPICSYQVIKNSMAVVTNVTRACASKDSCLPDSIGLGILYCEEGLDGAQVCKRCNYGDTDKDGEGDLPTADCAVAPKPTTPAPEDPCVKAADAGEGKGNLKRYYYAADEETCLKFTYKGSKGNSNNFESKEACMAACDTPAPDTCNLPADKGDGTGKTSKRFYWNPKKQVCKNFKYSGSGGNLNNFLSKKECMTACGGK</sequence>
<dbReference type="PRINTS" id="PR00759">
    <property type="entry name" value="BASICPTASE"/>
</dbReference>
<protein>
    <recommendedName>
        <fullName evidence="8">BPTI/Kunitz inhibitor domain-containing protein</fullName>
    </recommendedName>
</protein>
<evidence type="ECO:0000256" key="2">
    <source>
        <dbReference type="ARBA" id="ARBA00023180"/>
    </source>
</evidence>
<feature type="domain" description="BPTI/Kunitz inhibitor" evidence="3">
    <location>
        <begin position="413"/>
        <end position="463"/>
    </location>
</feature>
<evidence type="ECO:0000313" key="5">
    <source>
        <dbReference type="EMBL" id="ELT90278.1"/>
    </source>
</evidence>
<keyword evidence="7" id="KW-1185">Reference proteome</keyword>
<dbReference type="Gene3D" id="4.10.410.10">
    <property type="entry name" value="Pancreatic trypsin inhibitor Kunitz domain"/>
    <property type="match status" value="2"/>
</dbReference>
<dbReference type="Pfam" id="PF01826">
    <property type="entry name" value="TIL"/>
    <property type="match status" value="1"/>
</dbReference>
<dbReference type="PROSITE" id="PS50279">
    <property type="entry name" value="BPTI_KUNITZ_2"/>
    <property type="match status" value="2"/>
</dbReference>
<evidence type="ECO:0000259" key="3">
    <source>
        <dbReference type="PROSITE" id="PS50279"/>
    </source>
</evidence>
<dbReference type="Gene3D" id="2.10.25.10">
    <property type="entry name" value="Laminin"/>
    <property type="match status" value="1"/>
</dbReference>
<dbReference type="InterPro" id="IPR050780">
    <property type="entry name" value="Mucin_vWF_Thrombospondin_sf"/>
</dbReference>
<dbReference type="InterPro" id="IPR014853">
    <property type="entry name" value="VWF/SSPO/ZAN-like_Cys-rich_dom"/>
</dbReference>
<dbReference type="PANTHER" id="PTHR11339">
    <property type="entry name" value="EXTRACELLULAR MATRIX GLYCOPROTEIN RELATED"/>
    <property type="match status" value="1"/>
</dbReference>
<dbReference type="Pfam" id="PF08742">
    <property type="entry name" value="C8"/>
    <property type="match status" value="1"/>
</dbReference>
<reference evidence="5 7" key="2">
    <citation type="journal article" date="2013" name="Nature">
        <title>Insights into bilaterian evolution from three spiralian genomes.</title>
        <authorList>
            <person name="Simakov O."/>
            <person name="Marletaz F."/>
            <person name="Cho S.J."/>
            <person name="Edsinger-Gonzales E."/>
            <person name="Havlak P."/>
            <person name="Hellsten U."/>
            <person name="Kuo D.H."/>
            <person name="Larsson T."/>
            <person name="Lv J."/>
            <person name="Arendt D."/>
            <person name="Savage R."/>
            <person name="Osoegawa K."/>
            <person name="de Jong P."/>
            <person name="Grimwood J."/>
            <person name="Chapman J.A."/>
            <person name="Shapiro H."/>
            <person name="Aerts A."/>
            <person name="Otillar R.P."/>
            <person name="Terry A.Y."/>
            <person name="Boore J.L."/>
            <person name="Grigoriev I.V."/>
            <person name="Lindberg D.R."/>
            <person name="Seaver E.C."/>
            <person name="Weisblat D.A."/>
            <person name="Putnam N.H."/>
            <person name="Rokhsar D.S."/>
        </authorList>
    </citation>
    <scope>NUCLEOTIDE SEQUENCE</scope>
    <source>
        <strain evidence="5 7">I ESC-2004</strain>
    </source>
</reference>
<dbReference type="GO" id="GO:0004867">
    <property type="term" value="F:serine-type endopeptidase inhibitor activity"/>
    <property type="evidence" value="ECO:0007669"/>
    <property type="project" value="InterPro"/>
</dbReference>
<reference evidence="7" key="1">
    <citation type="submission" date="2012-12" db="EMBL/GenBank/DDBJ databases">
        <authorList>
            <person name="Hellsten U."/>
            <person name="Grimwood J."/>
            <person name="Chapman J.A."/>
            <person name="Shapiro H."/>
            <person name="Aerts A."/>
            <person name="Otillar R.P."/>
            <person name="Terry A.Y."/>
            <person name="Boore J.L."/>
            <person name="Simakov O."/>
            <person name="Marletaz F."/>
            <person name="Cho S.-J."/>
            <person name="Edsinger-Gonzales E."/>
            <person name="Havlak P."/>
            <person name="Kuo D.-H."/>
            <person name="Larsson T."/>
            <person name="Lv J."/>
            <person name="Arendt D."/>
            <person name="Savage R."/>
            <person name="Osoegawa K."/>
            <person name="de Jong P."/>
            <person name="Lindberg D.R."/>
            <person name="Seaver E.C."/>
            <person name="Weisblat D.A."/>
            <person name="Putnam N.H."/>
            <person name="Grigoriev I.V."/>
            <person name="Rokhsar D.S."/>
        </authorList>
    </citation>
    <scope>NUCLEOTIDE SEQUENCE</scope>
    <source>
        <strain evidence="7">I ESC-2004</strain>
    </source>
</reference>
<dbReference type="InterPro" id="IPR036084">
    <property type="entry name" value="Ser_inhib-like_sf"/>
</dbReference>
<reference evidence="6" key="3">
    <citation type="submission" date="2015-06" db="UniProtKB">
        <authorList>
            <consortium name="EnsemblMetazoa"/>
        </authorList>
    </citation>
    <scope>IDENTIFICATION</scope>
</reference>
<keyword evidence="2" id="KW-0325">Glycoprotein</keyword>
<dbReference type="EMBL" id="KB310993">
    <property type="protein sequence ID" value="ELT90278.1"/>
    <property type="molecule type" value="Genomic_DNA"/>
</dbReference>
<dbReference type="PROSITE" id="PS51233">
    <property type="entry name" value="VWFD"/>
    <property type="match status" value="1"/>
</dbReference>
<evidence type="ECO:0000313" key="6">
    <source>
        <dbReference type="EnsemblMetazoa" id="CapteP158768"/>
    </source>
</evidence>
<evidence type="ECO:0000256" key="1">
    <source>
        <dbReference type="ARBA" id="ARBA00023157"/>
    </source>
</evidence>
<organism evidence="5">
    <name type="scientific">Capitella teleta</name>
    <name type="common">Polychaete worm</name>
    <dbReference type="NCBI Taxonomy" id="283909"/>
    <lineage>
        <taxon>Eukaryota</taxon>
        <taxon>Metazoa</taxon>
        <taxon>Spiralia</taxon>
        <taxon>Lophotrochozoa</taxon>
        <taxon>Annelida</taxon>
        <taxon>Polychaeta</taxon>
        <taxon>Sedentaria</taxon>
        <taxon>Scolecida</taxon>
        <taxon>Capitellidae</taxon>
        <taxon>Capitella</taxon>
    </lineage>
</organism>
<dbReference type="HOGENOM" id="CLU_519004_0_0_1"/>
<dbReference type="GO" id="GO:0031012">
    <property type="term" value="C:extracellular matrix"/>
    <property type="evidence" value="ECO:0007669"/>
    <property type="project" value="TreeGrafter"/>
</dbReference>
<dbReference type="EMBL" id="AMQN01003117">
    <property type="status" value="NOT_ANNOTATED_CDS"/>
    <property type="molecule type" value="Genomic_DNA"/>
</dbReference>
<dbReference type="InterPro" id="IPR002919">
    <property type="entry name" value="TIL_dom"/>
</dbReference>
<evidence type="ECO:0008006" key="8">
    <source>
        <dbReference type="Google" id="ProtNLM"/>
    </source>
</evidence>
<dbReference type="InterPro" id="IPR002223">
    <property type="entry name" value="Kunitz_BPTI"/>
</dbReference>
<dbReference type="STRING" id="283909.R7T970"/>
<accession>R7T970</accession>
<dbReference type="SMART" id="SM00832">
    <property type="entry name" value="C8"/>
    <property type="match status" value="1"/>
</dbReference>
<gene>
    <name evidence="5" type="ORF">CAPTEDRAFT_158768</name>
</gene>
<dbReference type="Proteomes" id="UP000014760">
    <property type="component" value="Unassembled WGS sequence"/>
</dbReference>
<dbReference type="SMART" id="SM00131">
    <property type="entry name" value="KU"/>
    <property type="match status" value="2"/>
</dbReference>
<dbReference type="EnsemblMetazoa" id="CapteT158768">
    <property type="protein sequence ID" value="CapteP158768"/>
    <property type="gene ID" value="CapteG158768"/>
</dbReference>
<dbReference type="OrthoDB" id="4473401at2759"/>
<evidence type="ECO:0000259" key="4">
    <source>
        <dbReference type="PROSITE" id="PS51233"/>
    </source>
</evidence>
<dbReference type="GO" id="GO:0005615">
    <property type="term" value="C:extracellular space"/>
    <property type="evidence" value="ECO:0007669"/>
    <property type="project" value="TreeGrafter"/>
</dbReference>
<feature type="domain" description="VWFD" evidence="4">
    <location>
        <begin position="1"/>
        <end position="63"/>
    </location>
</feature>
<feature type="domain" description="BPTI/Kunitz inhibitor" evidence="3">
    <location>
        <begin position="471"/>
        <end position="522"/>
    </location>
</feature>
<keyword evidence="1" id="KW-1015">Disulfide bond</keyword>
<evidence type="ECO:0000313" key="7">
    <source>
        <dbReference type="Proteomes" id="UP000014760"/>
    </source>
</evidence>
<dbReference type="InterPro" id="IPR036880">
    <property type="entry name" value="Kunitz_BPTI_sf"/>
</dbReference>
<dbReference type="SUPFAM" id="SSF57362">
    <property type="entry name" value="BPTI-like"/>
    <property type="match status" value="2"/>
</dbReference>